<comment type="caution">
    <text evidence="1">The sequence shown here is derived from an EMBL/GenBank/DDBJ whole genome shotgun (WGS) entry which is preliminary data.</text>
</comment>
<keyword evidence="2" id="KW-1185">Reference proteome</keyword>
<evidence type="ECO:0000313" key="1">
    <source>
        <dbReference type="EMBL" id="GIJ70578.1"/>
    </source>
</evidence>
<protein>
    <submittedName>
        <fullName evidence="1">Uncharacterized protein</fullName>
    </submittedName>
</protein>
<evidence type="ECO:0000313" key="2">
    <source>
        <dbReference type="Proteomes" id="UP000635606"/>
    </source>
</evidence>
<organism evidence="1 2">
    <name type="scientific">Virgisporangium ochraceum</name>
    <dbReference type="NCBI Taxonomy" id="65505"/>
    <lineage>
        <taxon>Bacteria</taxon>
        <taxon>Bacillati</taxon>
        <taxon>Actinomycetota</taxon>
        <taxon>Actinomycetes</taxon>
        <taxon>Micromonosporales</taxon>
        <taxon>Micromonosporaceae</taxon>
        <taxon>Virgisporangium</taxon>
    </lineage>
</organism>
<dbReference type="RefSeq" id="WP_203930463.1">
    <property type="nucleotide sequence ID" value="NZ_BOPH01000081.1"/>
</dbReference>
<proteinExistence type="predicted"/>
<reference evidence="1" key="1">
    <citation type="submission" date="2021-01" db="EMBL/GenBank/DDBJ databases">
        <title>Whole genome shotgun sequence of Virgisporangium ochraceum NBRC 16418.</title>
        <authorList>
            <person name="Komaki H."/>
            <person name="Tamura T."/>
        </authorList>
    </citation>
    <scope>NUCLEOTIDE SEQUENCE</scope>
    <source>
        <strain evidence="1">NBRC 16418</strain>
    </source>
</reference>
<dbReference type="AlphaFoldDB" id="A0A8J3ZWQ1"/>
<sequence length="91" mass="9840">MTDTPVHELDGTVAGVHRLFLDRTAEVLAARRPAILNALARTERASGRREALVGALHLLDRAPDVPFAVGFLLDAPDTWDTWACPSPSTIP</sequence>
<gene>
    <name evidence="1" type="ORF">Voc01_054950</name>
</gene>
<name>A0A8J3ZWQ1_9ACTN</name>
<dbReference type="Proteomes" id="UP000635606">
    <property type="component" value="Unassembled WGS sequence"/>
</dbReference>
<accession>A0A8J3ZWQ1</accession>
<dbReference type="EMBL" id="BOPH01000081">
    <property type="protein sequence ID" value="GIJ70578.1"/>
    <property type="molecule type" value="Genomic_DNA"/>
</dbReference>